<dbReference type="AlphaFoldDB" id="A0A6P2I6X4"/>
<proteinExistence type="predicted"/>
<dbReference type="Proteomes" id="UP000494174">
    <property type="component" value="Unassembled WGS sequence"/>
</dbReference>
<accession>A0A6P2I6X4</accession>
<evidence type="ECO:0000313" key="2">
    <source>
        <dbReference type="Proteomes" id="UP000494174"/>
    </source>
</evidence>
<name>A0A6P2I6X4_BURL3</name>
<organism evidence="1 2">
    <name type="scientific">Burkholderia lata (strain ATCC 17760 / DSM 23089 / LMG 22485 / NCIMB 9086 / R18194 / 383)</name>
    <dbReference type="NCBI Taxonomy" id="482957"/>
    <lineage>
        <taxon>Bacteria</taxon>
        <taxon>Pseudomonadati</taxon>
        <taxon>Pseudomonadota</taxon>
        <taxon>Betaproteobacteria</taxon>
        <taxon>Burkholderiales</taxon>
        <taxon>Burkholderiaceae</taxon>
        <taxon>Burkholderia</taxon>
        <taxon>Burkholderia cepacia complex</taxon>
    </lineage>
</organism>
<evidence type="ECO:0000313" key="1">
    <source>
        <dbReference type="EMBL" id="VWB24393.1"/>
    </source>
</evidence>
<protein>
    <submittedName>
        <fullName evidence="1">Uncharacterized protein</fullName>
    </submittedName>
</protein>
<dbReference type="EMBL" id="CABVPU010000003">
    <property type="protein sequence ID" value="VWB24393.1"/>
    <property type="molecule type" value="Genomic_DNA"/>
</dbReference>
<reference evidence="1 2" key="1">
    <citation type="submission" date="2019-09" db="EMBL/GenBank/DDBJ databases">
        <authorList>
            <person name="Depoorter E."/>
        </authorList>
    </citation>
    <scope>NUCLEOTIDE SEQUENCE [LARGE SCALE GENOMIC DNA]</scope>
    <source>
        <strain evidence="1">R-15945</strain>
    </source>
</reference>
<gene>
    <name evidence="1" type="ORF">BLA15945_01020</name>
</gene>
<sequence length="172" mass="20005">MKEDSWFASQLRTHRCNSCVQIDSSMQFADTRHVDSENDIEAHFRADGAPYFHIIGVAEKEAHNVHFQLDHVPDCVAQVQDVPLDFRLDPYSHLIHENPNVSFRINPGYDVLELRGDVVIRNLRPFGMDHAIEEISVGHFVTDRRSASLARWQRAFNLYQSLPCNRKLFFRE</sequence>